<dbReference type="InterPro" id="IPR010622">
    <property type="entry name" value="FAST_Leu-rich"/>
</dbReference>
<reference evidence="2 3" key="1">
    <citation type="submission" date="2024-04" db="EMBL/GenBank/DDBJ databases">
        <authorList>
            <consortium name="Genoscope - CEA"/>
            <person name="William W."/>
        </authorList>
    </citation>
    <scope>NUCLEOTIDE SEQUENCE [LARGE SCALE GENOMIC DNA]</scope>
</reference>
<gene>
    <name evidence="2" type="ORF">GSLYS_00021327001</name>
</gene>
<feature type="domain" description="FAST kinase leucine-rich" evidence="1">
    <location>
        <begin position="480"/>
        <end position="550"/>
    </location>
</feature>
<comment type="caution">
    <text evidence="2">The sequence shown here is derived from an EMBL/GenBank/DDBJ whole genome shotgun (WGS) entry which is preliminary data.</text>
</comment>
<dbReference type="Proteomes" id="UP001497497">
    <property type="component" value="Unassembled WGS sequence"/>
</dbReference>
<dbReference type="AlphaFoldDB" id="A0AAV2IQ80"/>
<name>A0AAV2IQ80_LYMST</name>
<proteinExistence type="predicted"/>
<organism evidence="2 3">
    <name type="scientific">Lymnaea stagnalis</name>
    <name type="common">Great pond snail</name>
    <name type="synonym">Helix stagnalis</name>
    <dbReference type="NCBI Taxonomy" id="6523"/>
    <lineage>
        <taxon>Eukaryota</taxon>
        <taxon>Metazoa</taxon>
        <taxon>Spiralia</taxon>
        <taxon>Lophotrochozoa</taxon>
        <taxon>Mollusca</taxon>
        <taxon>Gastropoda</taxon>
        <taxon>Heterobranchia</taxon>
        <taxon>Euthyneura</taxon>
        <taxon>Panpulmonata</taxon>
        <taxon>Hygrophila</taxon>
        <taxon>Lymnaeoidea</taxon>
        <taxon>Lymnaeidae</taxon>
        <taxon>Lymnaea</taxon>
    </lineage>
</organism>
<evidence type="ECO:0000313" key="2">
    <source>
        <dbReference type="EMBL" id="CAL1548010.1"/>
    </source>
</evidence>
<dbReference type="InterPro" id="IPR016024">
    <property type="entry name" value="ARM-type_fold"/>
</dbReference>
<evidence type="ECO:0000259" key="1">
    <source>
        <dbReference type="Pfam" id="PF06743"/>
    </source>
</evidence>
<dbReference type="GO" id="GO:0044528">
    <property type="term" value="P:regulation of mitochondrial mRNA stability"/>
    <property type="evidence" value="ECO:0007669"/>
    <property type="project" value="InterPro"/>
</dbReference>
<keyword evidence="3" id="KW-1185">Reference proteome</keyword>
<protein>
    <recommendedName>
        <fullName evidence="1">FAST kinase leucine-rich domain-containing protein</fullName>
    </recommendedName>
</protein>
<evidence type="ECO:0000313" key="3">
    <source>
        <dbReference type="Proteomes" id="UP001497497"/>
    </source>
</evidence>
<dbReference type="Pfam" id="PF06743">
    <property type="entry name" value="FAST_1"/>
    <property type="match status" value="1"/>
</dbReference>
<dbReference type="SUPFAM" id="SSF48371">
    <property type="entry name" value="ARM repeat"/>
    <property type="match status" value="1"/>
</dbReference>
<sequence>MASLNKRILQKSNEAIKSFRTLKTLHSQDITPSSGSGIHCLPSRIFQKDILVGKSLKKFYTTDNNNSIKVLSLSSILVQDGINIEELPILIRRATQNSFPFTSYSYSGEKIRDESEFEDSFRQVLQNCISVNDVFKLLEVPSDKVRGYSAAFALQRLHVLKYLNTDWNLIHSFIRSAVMRELYDTVEKDVGLLSNRTLISLVECYLAAEGFSPKCLDAINIEVQIRLADSTFSIEELLTLANILQSGTENIAKQVPFITKPKTPTMSIVSENASRFLSNEDEDPEAVRMEHFDKFCAKLGPHFHEEIKSNCTSILKNLWIHLNSRLYSEINEETLPLILQALNHNNRNMVSFLEKPMTRVWLQLSPDSVQTCLNNLVRLRVNNTSIFTVLGRWAYVNIHKMTPHLLLSFLNTYIQFGFVDKNLFKVMEKCLQLKGQQVQTNVIAMCVEYCRTSRYVSPLVMDSAAHHFTQHGYSYEPLQLYAVLRAFGQLHYLPSQTTDFLKQVEHCLWHRFDQLDEVQLLEILGSFTFLNVLPKNFSQRVTSNDFFHKVDKLKYPNKIAAVMWLKVMKHAIIMSMNDDVPKTLRWLLGSKARGSMYLYQDSRKGAVHSMESALDMTFGSKFHHILPFYGCRVLYLDKNRVPLEVIRTKSGSVDIKDNVDKRLVFLLRCADHFSVNTKQLLGAQAQRLKHLQQLGFIPIEIRMSELHYAERISPFHLKEVLKQHLAHLVDFEAVAVVCADPKYQVPAVELGESISDWLGYDEQDMNIEDDGADLKLIAALLARQKGQEVKDSDLEPKTT</sequence>
<dbReference type="EMBL" id="CAXITT010001142">
    <property type="protein sequence ID" value="CAL1548010.1"/>
    <property type="molecule type" value="Genomic_DNA"/>
</dbReference>
<accession>A0AAV2IQ80</accession>